<proteinExistence type="predicted"/>
<organism evidence="2 3">
    <name type="scientific">Acidicapsa dinghuensis</name>
    <dbReference type="NCBI Taxonomy" id="2218256"/>
    <lineage>
        <taxon>Bacteria</taxon>
        <taxon>Pseudomonadati</taxon>
        <taxon>Acidobacteriota</taxon>
        <taxon>Terriglobia</taxon>
        <taxon>Terriglobales</taxon>
        <taxon>Acidobacteriaceae</taxon>
        <taxon>Acidicapsa</taxon>
    </lineage>
</organism>
<evidence type="ECO:0000313" key="3">
    <source>
        <dbReference type="Proteomes" id="UP001596091"/>
    </source>
</evidence>
<sequence>MKAGKTLLFKVAPVALIAASMPGFAAQLSSDARTAIPHDVQQMVVIDYRIMQNSPTAMQLRGQVMPPELKQLEDALRKFGLDENADVEQLAFVLYRTGKSSDNLETVGIAQGQFPVDDVLANLKKQRIKPTLWRTNKIYPMGKTGMSVVFVDESTLVFGSSGSVKTAMDVRDGLAPGLLSNGQVMDSMRSVDNEPLWSVLDEKGTQTMMKQVLGEAGSVADFDTVKKRMVASYYTMDFQHGVKFDMSVVTGDNFAAATVSSLLNAAILYKKMSGTDIEKQALADTSISSDAGRLDVHFASSDDQFNTILKSPMFQSMVR</sequence>
<feature type="signal peptide" evidence="1">
    <location>
        <begin position="1"/>
        <end position="25"/>
    </location>
</feature>
<name>A0ABW1EKM4_9BACT</name>
<keyword evidence="1" id="KW-0732">Signal</keyword>
<protein>
    <recommendedName>
        <fullName evidence="4">DUF2066 domain-containing protein</fullName>
    </recommendedName>
</protein>
<comment type="caution">
    <text evidence="2">The sequence shown here is derived from an EMBL/GenBank/DDBJ whole genome shotgun (WGS) entry which is preliminary data.</text>
</comment>
<dbReference type="EMBL" id="JBHSPH010000010">
    <property type="protein sequence ID" value="MFC5864555.1"/>
    <property type="molecule type" value="Genomic_DNA"/>
</dbReference>
<evidence type="ECO:0000313" key="2">
    <source>
        <dbReference type="EMBL" id="MFC5864555.1"/>
    </source>
</evidence>
<dbReference type="Proteomes" id="UP001596091">
    <property type="component" value="Unassembled WGS sequence"/>
</dbReference>
<keyword evidence="3" id="KW-1185">Reference proteome</keyword>
<gene>
    <name evidence="2" type="ORF">ACFPT7_19765</name>
</gene>
<accession>A0ABW1EKM4</accession>
<dbReference type="RefSeq" id="WP_263332991.1">
    <property type="nucleotide sequence ID" value="NZ_JAGSYH010000001.1"/>
</dbReference>
<feature type="chain" id="PRO_5047343386" description="DUF2066 domain-containing protein" evidence="1">
    <location>
        <begin position="26"/>
        <end position="319"/>
    </location>
</feature>
<evidence type="ECO:0000256" key="1">
    <source>
        <dbReference type="SAM" id="SignalP"/>
    </source>
</evidence>
<evidence type="ECO:0008006" key="4">
    <source>
        <dbReference type="Google" id="ProtNLM"/>
    </source>
</evidence>
<reference evidence="3" key="1">
    <citation type="journal article" date="2019" name="Int. J. Syst. Evol. Microbiol.">
        <title>The Global Catalogue of Microorganisms (GCM) 10K type strain sequencing project: providing services to taxonomists for standard genome sequencing and annotation.</title>
        <authorList>
            <consortium name="The Broad Institute Genomics Platform"/>
            <consortium name="The Broad Institute Genome Sequencing Center for Infectious Disease"/>
            <person name="Wu L."/>
            <person name="Ma J."/>
        </authorList>
    </citation>
    <scope>NUCLEOTIDE SEQUENCE [LARGE SCALE GENOMIC DNA]</scope>
    <source>
        <strain evidence="3">JCM 4087</strain>
    </source>
</reference>